<dbReference type="Pfam" id="PF01177">
    <property type="entry name" value="Asp_Glu_race"/>
    <property type="match status" value="1"/>
</dbReference>
<name>A0A512MG16_9BACT</name>
<evidence type="ECO:0000256" key="8">
    <source>
        <dbReference type="HAMAP-Rule" id="MF_00258"/>
    </source>
</evidence>
<dbReference type="Proteomes" id="UP000321577">
    <property type="component" value="Unassembled WGS sequence"/>
</dbReference>
<evidence type="ECO:0000256" key="1">
    <source>
        <dbReference type="ARBA" id="ARBA00001602"/>
    </source>
</evidence>
<dbReference type="FunFam" id="3.40.50.1860:FF:000002">
    <property type="entry name" value="Glutamate racemase"/>
    <property type="match status" value="1"/>
</dbReference>
<reference evidence="9 10" key="1">
    <citation type="submission" date="2019-07" db="EMBL/GenBank/DDBJ databases">
        <title>Whole genome shotgun sequence of Brevifollis gellanilyticus NBRC 108608.</title>
        <authorList>
            <person name="Hosoyama A."/>
            <person name="Uohara A."/>
            <person name="Ohji S."/>
            <person name="Ichikawa N."/>
        </authorList>
    </citation>
    <scope>NUCLEOTIDE SEQUENCE [LARGE SCALE GENOMIC DNA]</scope>
    <source>
        <strain evidence="9 10">NBRC 108608</strain>
    </source>
</reference>
<evidence type="ECO:0000313" key="9">
    <source>
        <dbReference type="EMBL" id="GEP45677.1"/>
    </source>
</evidence>
<keyword evidence="10" id="KW-1185">Reference proteome</keyword>
<dbReference type="UniPathway" id="UPA00219"/>
<feature type="active site" description="Proton donor/acceptor" evidence="8">
    <location>
        <position position="189"/>
    </location>
</feature>
<sequence length="270" mass="29222">MSASDPQQAPLGVFDSGVGGLTVVRALRELLPNESIVYLGDTARVPYGSKSPDTIRRFSVEDSQFLVSHGVKAVVVACNTATAHALPVLQATFRVPVIGVIEPGVEATLADGKCERVGIIGTAGTIRSSAYQYALAMRRPGLQIHATATPLLVPFVEEGWVEHPALKLVLKQYLDPLLEKGIDTLMLGCTHYPLLMPVLQKMLGKKVHLIDSASTCAAHTKRVLEEQKLLRKGRGKPTLDIYLTDLSEQAEAMARRFLGTEFGKVKKATL</sequence>
<keyword evidence="4 8" id="KW-0573">Peptidoglycan synthesis</keyword>
<keyword evidence="5 8" id="KW-0413">Isomerase</keyword>
<keyword evidence="3 8" id="KW-0133">Cell shape</keyword>
<evidence type="ECO:0000256" key="2">
    <source>
        <dbReference type="ARBA" id="ARBA00013090"/>
    </source>
</evidence>
<dbReference type="OrthoDB" id="9801055at2"/>
<dbReference type="PROSITE" id="PS00923">
    <property type="entry name" value="ASP_GLU_RACEMASE_1"/>
    <property type="match status" value="1"/>
</dbReference>
<dbReference type="InterPro" id="IPR018187">
    <property type="entry name" value="Asp/Glu_racemase_AS_1"/>
</dbReference>
<dbReference type="GO" id="GO:0071555">
    <property type="term" value="P:cell wall organization"/>
    <property type="evidence" value="ECO:0007669"/>
    <property type="project" value="UniProtKB-KW"/>
</dbReference>
<dbReference type="GO" id="GO:0009252">
    <property type="term" value="P:peptidoglycan biosynthetic process"/>
    <property type="evidence" value="ECO:0007669"/>
    <property type="project" value="UniProtKB-UniRule"/>
</dbReference>
<evidence type="ECO:0000256" key="6">
    <source>
        <dbReference type="ARBA" id="ARBA00023316"/>
    </source>
</evidence>
<dbReference type="PANTHER" id="PTHR21198">
    <property type="entry name" value="GLUTAMATE RACEMASE"/>
    <property type="match status" value="1"/>
</dbReference>
<dbReference type="InterPro" id="IPR033134">
    <property type="entry name" value="Asp/Glu_racemase_AS_2"/>
</dbReference>
<comment type="caution">
    <text evidence="9">The sequence shown here is derived from an EMBL/GenBank/DDBJ whole genome shotgun (WGS) entry which is preliminary data.</text>
</comment>
<dbReference type="NCBIfam" id="TIGR00067">
    <property type="entry name" value="glut_race"/>
    <property type="match status" value="1"/>
</dbReference>
<comment type="catalytic activity">
    <reaction evidence="1 8">
        <text>L-glutamate = D-glutamate</text>
        <dbReference type="Rhea" id="RHEA:12813"/>
        <dbReference type="ChEBI" id="CHEBI:29985"/>
        <dbReference type="ChEBI" id="CHEBI:29986"/>
        <dbReference type="EC" id="5.1.1.3"/>
    </reaction>
</comment>
<dbReference type="GO" id="GO:0008360">
    <property type="term" value="P:regulation of cell shape"/>
    <property type="evidence" value="ECO:0007669"/>
    <property type="project" value="UniProtKB-KW"/>
</dbReference>
<proteinExistence type="inferred from homology"/>
<dbReference type="EMBL" id="BKAG01000056">
    <property type="protein sequence ID" value="GEP45677.1"/>
    <property type="molecule type" value="Genomic_DNA"/>
</dbReference>
<evidence type="ECO:0000256" key="5">
    <source>
        <dbReference type="ARBA" id="ARBA00023235"/>
    </source>
</evidence>
<dbReference type="InterPro" id="IPR001920">
    <property type="entry name" value="Asp/Glu_race"/>
</dbReference>
<dbReference type="Gene3D" id="3.40.50.1860">
    <property type="match status" value="2"/>
</dbReference>
<feature type="binding site" evidence="8">
    <location>
        <begin position="79"/>
        <end position="80"/>
    </location>
    <ligand>
        <name>substrate</name>
    </ligand>
</feature>
<evidence type="ECO:0000256" key="3">
    <source>
        <dbReference type="ARBA" id="ARBA00022960"/>
    </source>
</evidence>
<organism evidence="9 10">
    <name type="scientific">Brevifollis gellanilyticus</name>
    <dbReference type="NCBI Taxonomy" id="748831"/>
    <lineage>
        <taxon>Bacteria</taxon>
        <taxon>Pseudomonadati</taxon>
        <taxon>Verrucomicrobiota</taxon>
        <taxon>Verrucomicrobiia</taxon>
        <taxon>Verrucomicrobiales</taxon>
        <taxon>Verrucomicrobiaceae</taxon>
    </lineage>
</organism>
<gene>
    <name evidence="8 9" type="primary">murI</name>
    <name evidence="9" type="ORF">BGE01nite_49680</name>
</gene>
<dbReference type="InterPro" id="IPR015942">
    <property type="entry name" value="Asp/Glu/hydantoin_racemase"/>
</dbReference>
<accession>A0A512MG16</accession>
<feature type="active site" description="Proton donor/acceptor" evidence="8">
    <location>
        <position position="78"/>
    </location>
</feature>
<evidence type="ECO:0000256" key="4">
    <source>
        <dbReference type="ARBA" id="ARBA00022984"/>
    </source>
</evidence>
<feature type="binding site" evidence="8">
    <location>
        <begin position="190"/>
        <end position="191"/>
    </location>
    <ligand>
        <name>substrate</name>
    </ligand>
</feature>
<comment type="function">
    <text evidence="8">Provides the (R)-glutamate required for cell wall biosynthesis.</text>
</comment>
<dbReference type="GO" id="GO:0008881">
    <property type="term" value="F:glutamate racemase activity"/>
    <property type="evidence" value="ECO:0007669"/>
    <property type="project" value="UniProtKB-UniRule"/>
</dbReference>
<dbReference type="AlphaFoldDB" id="A0A512MG16"/>
<comment type="similarity">
    <text evidence="8">Belongs to the aspartate/glutamate racemases family.</text>
</comment>
<dbReference type="SUPFAM" id="SSF53681">
    <property type="entry name" value="Aspartate/glutamate racemase"/>
    <property type="match status" value="2"/>
</dbReference>
<feature type="binding site" evidence="8">
    <location>
        <begin position="15"/>
        <end position="16"/>
    </location>
    <ligand>
        <name>substrate</name>
    </ligand>
</feature>
<dbReference type="PANTHER" id="PTHR21198:SF2">
    <property type="entry name" value="GLUTAMATE RACEMASE"/>
    <property type="match status" value="1"/>
</dbReference>
<dbReference type="InterPro" id="IPR004391">
    <property type="entry name" value="Glu_race"/>
</dbReference>
<feature type="binding site" evidence="8">
    <location>
        <begin position="47"/>
        <end position="48"/>
    </location>
    <ligand>
        <name>substrate</name>
    </ligand>
</feature>
<dbReference type="PROSITE" id="PS00924">
    <property type="entry name" value="ASP_GLU_RACEMASE_2"/>
    <property type="match status" value="1"/>
</dbReference>
<comment type="pathway">
    <text evidence="8">Cell wall biogenesis; peptidoglycan biosynthesis.</text>
</comment>
<dbReference type="EC" id="5.1.1.3" evidence="2 8"/>
<dbReference type="HAMAP" id="MF_00258">
    <property type="entry name" value="Glu_racemase"/>
    <property type="match status" value="1"/>
</dbReference>
<protein>
    <recommendedName>
        <fullName evidence="7 8">Glutamate racemase</fullName>
        <ecNumber evidence="2 8">5.1.1.3</ecNumber>
    </recommendedName>
</protein>
<dbReference type="RefSeq" id="WP_146854799.1">
    <property type="nucleotide sequence ID" value="NZ_BKAG01000056.1"/>
</dbReference>
<evidence type="ECO:0000313" key="10">
    <source>
        <dbReference type="Proteomes" id="UP000321577"/>
    </source>
</evidence>
<keyword evidence="6 8" id="KW-0961">Cell wall biogenesis/degradation</keyword>
<evidence type="ECO:0000256" key="7">
    <source>
        <dbReference type="ARBA" id="ARBA00070053"/>
    </source>
</evidence>